<dbReference type="Pfam" id="PF03004">
    <property type="entry name" value="Transposase_24"/>
    <property type="match status" value="1"/>
</dbReference>
<dbReference type="EMBL" id="JAUIZM010000006">
    <property type="protein sequence ID" value="KAK1379336.1"/>
    <property type="molecule type" value="Genomic_DNA"/>
</dbReference>
<keyword evidence="6" id="KW-1185">Reference proteome</keyword>
<feature type="region of interest" description="Disordered" evidence="2">
    <location>
        <begin position="485"/>
        <end position="573"/>
    </location>
</feature>
<evidence type="ECO:0000259" key="4">
    <source>
        <dbReference type="Pfam" id="PF13963"/>
    </source>
</evidence>
<feature type="domain" description="DUF4216" evidence="3">
    <location>
        <begin position="365"/>
        <end position="440"/>
    </location>
</feature>
<feature type="compositionally biased region" description="Basic and acidic residues" evidence="2">
    <location>
        <begin position="547"/>
        <end position="559"/>
    </location>
</feature>
<dbReference type="PANTHER" id="PTHR48258">
    <property type="entry name" value="DUF4218 DOMAIN-CONTAINING PROTEIN-RELATED"/>
    <property type="match status" value="1"/>
</dbReference>
<evidence type="ECO:0000259" key="3">
    <source>
        <dbReference type="Pfam" id="PF13952"/>
    </source>
</evidence>
<sequence>MAEDRSWMYNRIEKGLVRSEFRDGVLRFVDFALHQPGCTDGAKIKCPCILPKCRNKRYLEVDEVMIHLCRKGFIPHYEVWSSHGERFVHKDTHVGESSNRVDYRGDYIQMVMDAAGPEMFDVEMDEEPNPDAKKFYELLDAASKPLYPGSEKHTQLLKNCFEQIFNTVCHIKDKTKDTISSREELNDICRRPTLMKDNTTGQYPKASYVLDPQSRRKMFDWLEGLRFPDGQSGRPLGIGKIRYLSDDELRSATLYVLLNCVEVEPFVEKYMSLSRQPQMAEFPKWFKKHVADPVNNVCDKYLIQLSKGPFKRVTTYSGYIVNGYRFHTRIHARDMSTVNSGVCVKGTCYNVDESDYYGLLEDVLQLEYGGFPSKKIFLFSCTWFDPSNRGTTTHPKYKIVEINHKRKYNSYEPFILAAQAHQVTYLSYPSLQRDKADWWVAIKIRARNSVSIMEIDPDTSFQEEAVNDRVDIDADEFEITLGDHMARGRGDYSQRLSSGRGSGSGGRGSVGGTGTVGSGHGGTQHESGGRHGNCSPEYQRRCPTPDSRPHLSLESRPLDTPDSGRGSVGADNFGSVEHTLANVPVNRERAWIAADGKRLMPAGTAKRTTECFLAKIHDNAFGWKLLTEDQKRDYFAYFKRYFAWDEADDAAYYTAWKQHAARMYAVLMNRFHDTYKKKAMKHPALSDAQYQQWCVHWSDPDFQKISSMKRDNRHSEVCGQGTGMSRHLGGSIPVLKHMDNMRKKASGESPNAWEVFQKIKCRNGVPVDEQSKQIKDRMDARIKQLTDEGVAYDINEVFGEVNAKTKKQRVVGLGSAASSFCIAPSGPSGESSGQSTRQVTEEIQQLKENLNIKDEEIRRLKEEQESMKEQFNEKLAEVFRRLDGTNEC</sequence>
<feature type="coiled-coil region" evidence="1">
    <location>
        <begin position="836"/>
        <end position="881"/>
    </location>
</feature>
<evidence type="ECO:0000313" key="6">
    <source>
        <dbReference type="Proteomes" id="UP001237642"/>
    </source>
</evidence>
<dbReference type="InterPro" id="IPR029480">
    <property type="entry name" value="Transpos_assoc"/>
</dbReference>
<proteinExistence type="predicted"/>
<dbReference type="PANTHER" id="PTHR48258:SF4">
    <property type="entry name" value="DUF4216 DOMAIN-CONTAINING PROTEIN"/>
    <property type="match status" value="1"/>
</dbReference>
<gene>
    <name evidence="5" type="ORF">POM88_026080</name>
</gene>
<reference evidence="5" key="1">
    <citation type="submission" date="2023-02" db="EMBL/GenBank/DDBJ databases">
        <title>Genome of toxic invasive species Heracleum sosnowskyi carries increased number of genes despite the absence of recent whole-genome duplications.</title>
        <authorList>
            <person name="Schelkunov M."/>
            <person name="Shtratnikova V."/>
            <person name="Makarenko M."/>
            <person name="Klepikova A."/>
            <person name="Omelchenko D."/>
            <person name="Novikova G."/>
            <person name="Obukhova E."/>
            <person name="Bogdanov V."/>
            <person name="Penin A."/>
            <person name="Logacheva M."/>
        </authorList>
    </citation>
    <scope>NUCLEOTIDE SEQUENCE</scope>
    <source>
        <strain evidence="5">Hsosn_3</strain>
        <tissue evidence="5">Leaf</tissue>
    </source>
</reference>
<dbReference type="Proteomes" id="UP001237642">
    <property type="component" value="Unassembled WGS sequence"/>
</dbReference>
<evidence type="ECO:0008006" key="7">
    <source>
        <dbReference type="Google" id="ProtNLM"/>
    </source>
</evidence>
<evidence type="ECO:0000256" key="2">
    <source>
        <dbReference type="SAM" id="MobiDB-lite"/>
    </source>
</evidence>
<dbReference type="InterPro" id="IPR025312">
    <property type="entry name" value="DUF4216"/>
</dbReference>
<dbReference type="Pfam" id="PF13963">
    <property type="entry name" value="Transpos_assoc"/>
    <property type="match status" value="1"/>
</dbReference>
<dbReference type="Pfam" id="PF13952">
    <property type="entry name" value="DUF4216"/>
    <property type="match status" value="1"/>
</dbReference>
<keyword evidence="1" id="KW-0175">Coiled coil</keyword>
<evidence type="ECO:0000313" key="5">
    <source>
        <dbReference type="EMBL" id="KAK1379336.1"/>
    </source>
</evidence>
<protein>
    <recommendedName>
        <fullName evidence="7">Transposase-associated domain-containing protein</fullName>
    </recommendedName>
</protein>
<reference evidence="5" key="2">
    <citation type="submission" date="2023-05" db="EMBL/GenBank/DDBJ databases">
        <authorList>
            <person name="Schelkunov M.I."/>
        </authorList>
    </citation>
    <scope>NUCLEOTIDE SEQUENCE</scope>
    <source>
        <strain evidence="5">Hsosn_3</strain>
        <tissue evidence="5">Leaf</tissue>
    </source>
</reference>
<comment type="caution">
    <text evidence="5">The sequence shown here is derived from an EMBL/GenBank/DDBJ whole genome shotgun (WGS) entry which is preliminary data.</text>
</comment>
<dbReference type="InterPro" id="IPR004252">
    <property type="entry name" value="Probable_transposase_24"/>
</dbReference>
<name>A0AAD8MN65_9APIA</name>
<evidence type="ECO:0000256" key="1">
    <source>
        <dbReference type="SAM" id="Coils"/>
    </source>
</evidence>
<feature type="compositionally biased region" description="Gly residues" evidence="2">
    <location>
        <begin position="500"/>
        <end position="522"/>
    </location>
</feature>
<dbReference type="AlphaFoldDB" id="A0AAD8MN65"/>
<organism evidence="5 6">
    <name type="scientific">Heracleum sosnowskyi</name>
    <dbReference type="NCBI Taxonomy" id="360622"/>
    <lineage>
        <taxon>Eukaryota</taxon>
        <taxon>Viridiplantae</taxon>
        <taxon>Streptophyta</taxon>
        <taxon>Embryophyta</taxon>
        <taxon>Tracheophyta</taxon>
        <taxon>Spermatophyta</taxon>
        <taxon>Magnoliopsida</taxon>
        <taxon>eudicotyledons</taxon>
        <taxon>Gunneridae</taxon>
        <taxon>Pentapetalae</taxon>
        <taxon>asterids</taxon>
        <taxon>campanulids</taxon>
        <taxon>Apiales</taxon>
        <taxon>Apiaceae</taxon>
        <taxon>Apioideae</taxon>
        <taxon>apioid superclade</taxon>
        <taxon>Tordylieae</taxon>
        <taxon>Tordyliinae</taxon>
        <taxon>Heracleum</taxon>
    </lineage>
</organism>
<accession>A0AAD8MN65</accession>
<feature type="domain" description="Transposase-associated" evidence="4">
    <location>
        <begin position="5"/>
        <end position="85"/>
    </location>
</feature>